<keyword evidence="4" id="KW-0507">mRNA processing</keyword>
<dbReference type="GO" id="GO:0000350">
    <property type="term" value="P:generation of catalytic spliceosome for second transesterification step"/>
    <property type="evidence" value="ECO:0007669"/>
    <property type="project" value="TreeGrafter"/>
</dbReference>
<reference evidence="11" key="1">
    <citation type="submission" date="2025-08" db="UniProtKB">
        <authorList>
            <consortium name="RefSeq"/>
        </authorList>
    </citation>
    <scope>IDENTIFICATION</scope>
    <source>
        <tissue evidence="11">Kidney</tissue>
    </source>
</reference>
<dbReference type="InterPro" id="IPR014906">
    <property type="entry name" value="PRP4-like"/>
</dbReference>
<dbReference type="Pfam" id="PF08799">
    <property type="entry name" value="PRP4"/>
    <property type="match status" value="1"/>
</dbReference>
<dbReference type="GO" id="GO:0016607">
    <property type="term" value="C:nuclear speck"/>
    <property type="evidence" value="ECO:0007669"/>
    <property type="project" value="UniProtKB-SubCell"/>
</dbReference>
<dbReference type="GO" id="GO:0046540">
    <property type="term" value="C:U4/U6 x U5 tri-snRNP complex"/>
    <property type="evidence" value="ECO:0007669"/>
    <property type="project" value="TreeGrafter"/>
</dbReference>
<gene>
    <name evidence="11" type="primary">PRPF18</name>
</gene>
<dbReference type="AlphaFoldDB" id="A0A6P6CFB2"/>
<evidence type="ECO:0000313" key="10">
    <source>
        <dbReference type="Proteomes" id="UP000515202"/>
    </source>
</evidence>
<dbReference type="GO" id="GO:0005682">
    <property type="term" value="C:U5 snRNP"/>
    <property type="evidence" value="ECO:0007669"/>
    <property type="project" value="TreeGrafter"/>
</dbReference>
<feature type="domain" description="Pre-mRNA processing factor 4 (PRP4)-like" evidence="9">
    <location>
        <begin position="79"/>
        <end position="129"/>
    </location>
</feature>
<dbReference type="KEGG" id="pvp:105291719"/>
<keyword evidence="10" id="KW-1185">Reference proteome</keyword>
<dbReference type="RefSeq" id="XP_023386126.1">
    <property type="nucleotide sequence ID" value="XM_023530358.1"/>
</dbReference>
<dbReference type="Proteomes" id="UP000515202">
    <property type="component" value="Unplaced"/>
</dbReference>
<evidence type="ECO:0000259" key="9">
    <source>
        <dbReference type="SMART" id="SM00500"/>
    </source>
</evidence>
<evidence type="ECO:0000256" key="3">
    <source>
        <dbReference type="ARBA" id="ARBA00018242"/>
    </source>
</evidence>
<evidence type="ECO:0000256" key="6">
    <source>
        <dbReference type="ARBA" id="ARBA00023187"/>
    </source>
</evidence>
<evidence type="ECO:0000256" key="5">
    <source>
        <dbReference type="ARBA" id="ARBA00022728"/>
    </source>
</evidence>
<accession>A0A6P6CFB2</accession>
<proteinExistence type="inferred from homology"/>
<dbReference type="GeneID" id="105291719"/>
<evidence type="ECO:0000313" key="11">
    <source>
        <dbReference type="RefSeq" id="XP_023386126.1"/>
    </source>
</evidence>
<keyword evidence="5" id="KW-0747">Spliceosome</keyword>
<dbReference type="SUPFAM" id="SSF47938">
    <property type="entry name" value="Functional domain of the splicing factor Prp18"/>
    <property type="match status" value="1"/>
</dbReference>
<comment type="subcellular location">
    <subcellularLocation>
        <location evidence="1">Nucleus speckle</location>
    </subcellularLocation>
</comment>
<sequence length="370" mass="43352">MDILKSEILRKRQLVEDRNLLVENKKYFKRSELAKKEEEAYYERCGYKIQPKDEDQKPLTSSNPVLELELAEEKLPMTLSRQEVIRRLRERGEPIRLFGETDYDAFQRLRKIEILTPEVNKGLRNDLKAALDKIDQQYLNELVGGQEPGEEDTQNDLKVHEENTTIEELEVISALTLPHSCHIFHSLEWMVEFIILFSSEHTVVFGHYTLNCFYYPSLMPYFLLGVWAKELNAREDYVKRSVQGKLNSATQKQTESYLRPLFRKLRKRNLPADIKESITDIIKFMLQREYVKANDAYLQMAIGNAPWPIGVTMVGIHARTGREKIFSKHVAHVLNDETQRKYIQGLKRLMTICQKHFPTDPSKCVEYNAL</sequence>
<keyword evidence="6" id="KW-0508">mRNA splicing</keyword>
<dbReference type="Gene3D" id="1.20.940.10">
    <property type="entry name" value="Functional domain of the splicing factor Prp18"/>
    <property type="match status" value="1"/>
</dbReference>
<dbReference type="PANTHER" id="PTHR13007">
    <property type="entry name" value="PRE-MRNA SPLICING FACTOR-RELATED"/>
    <property type="match status" value="1"/>
</dbReference>
<dbReference type="FunFam" id="4.10.280.110:FF:000001">
    <property type="entry name" value="pre-mRNA-splicing factor 18 isoform X2"/>
    <property type="match status" value="1"/>
</dbReference>
<dbReference type="Gene3D" id="4.10.280.110">
    <property type="entry name" value="Pre-mRNA processing factor 4 domain"/>
    <property type="match status" value="1"/>
</dbReference>
<evidence type="ECO:0000256" key="7">
    <source>
        <dbReference type="ARBA" id="ARBA00023242"/>
    </source>
</evidence>
<evidence type="ECO:0000256" key="2">
    <source>
        <dbReference type="ARBA" id="ARBA00008137"/>
    </source>
</evidence>
<dbReference type="InterPro" id="IPR039979">
    <property type="entry name" value="PRPF18"/>
</dbReference>
<dbReference type="Pfam" id="PF02840">
    <property type="entry name" value="Prp18"/>
    <property type="match status" value="1"/>
</dbReference>
<dbReference type="FunFam" id="1.20.940.10:FF:000002">
    <property type="entry name" value="Pre-mRNA processing factor 18"/>
    <property type="match status" value="1"/>
</dbReference>
<dbReference type="GO" id="GO:0071021">
    <property type="term" value="C:U2-type post-spliceosomal complex"/>
    <property type="evidence" value="ECO:0007669"/>
    <property type="project" value="TreeGrafter"/>
</dbReference>
<dbReference type="OrthoDB" id="10261918at2759"/>
<name>A0A6P6CFB2_PTEVA</name>
<dbReference type="PANTHER" id="PTHR13007:SF19">
    <property type="entry name" value="PRE-MRNA-SPLICING FACTOR 18"/>
    <property type="match status" value="1"/>
</dbReference>
<dbReference type="InterPro" id="IPR036285">
    <property type="entry name" value="PRP4-like_sf"/>
</dbReference>
<keyword evidence="7" id="KW-0539">Nucleus</keyword>
<organism evidence="10 11">
    <name type="scientific">Pteropus vampyrus</name>
    <name type="common">Large flying fox</name>
    <dbReference type="NCBI Taxonomy" id="132908"/>
    <lineage>
        <taxon>Eukaryota</taxon>
        <taxon>Metazoa</taxon>
        <taxon>Chordata</taxon>
        <taxon>Craniata</taxon>
        <taxon>Vertebrata</taxon>
        <taxon>Euteleostomi</taxon>
        <taxon>Mammalia</taxon>
        <taxon>Eutheria</taxon>
        <taxon>Laurasiatheria</taxon>
        <taxon>Chiroptera</taxon>
        <taxon>Yinpterochiroptera</taxon>
        <taxon>Pteropodoidea</taxon>
        <taxon>Pteropodidae</taxon>
        <taxon>Pteropodinae</taxon>
        <taxon>Pteropus</taxon>
    </lineage>
</organism>
<evidence type="ECO:0000256" key="4">
    <source>
        <dbReference type="ARBA" id="ARBA00022664"/>
    </source>
</evidence>
<dbReference type="CTD" id="8559"/>
<dbReference type="SMART" id="SM00500">
    <property type="entry name" value="SFM"/>
    <property type="match status" value="1"/>
</dbReference>
<evidence type="ECO:0000256" key="1">
    <source>
        <dbReference type="ARBA" id="ARBA00004324"/>
    </source>
</evidence>
<dbReference type="SUPFAM" id="SSF158230">
    <property type="entry name" value="PRP4-like"/>
    <property type="match status" value="1"/>
</dbReference>
<comment type="similarity">
    <text evidence="2">Belongs to the PRP18 family.</text>
</comment>
<protein>
    <recommendedName>
        <fullName evidence="3">Pre-mRNA-splicing factor 18</fullName>
    </recommendedName>
    <alternativeName>
        <fullName evidence="8">PRP18 homolog</fullName>
    </alternativeName>
</protein>
<dbReference type="InterPro" id="IPR004098">
    <property type="entry name" value="Prp18"/>
</dbReference>
<evidence type="ECO:0000256" key="8">
    <source>
        <dbReference type="ARBA" id="ARBA00031388"/>
    </source>
</evidence>